<evidence type="ECO:0000313" key="10">
    <source>
        <dbReference type="Proteomes" id="UP000095657"/>
    </source>
</evidence>
<comment type="similarity">
    <text evidence="2">Belongs to the SusD family.</text>
</comment>
<feature type="domain" description="SusD-like N-terminal" evidence="8">
    <location>
        <begin position="73"/>
        <end position="220"/>
    </location>
</feature>
<dbReference type="SUPFAM" id="SSF48452">
    <property type="entry name" value="TPR-like"/>
    <property type="match status" value="1"/>
</dbReference>
<reference evidence="9 10" key="1">
    <citation type="submission" date="2015-09" db="EMBL/GenBank/DDBJ databases">
        <authorList>
            <consortium name="Pathogen Informatics"/>
        </authorList>
    </citation>
    <scope>NUCLEOTIDE SEQUENCE [LARGE SCALE GENOMIC DNA]</scope>
    <source>
        <strain evidence="9 10">2789STDY5834880</strain>
    </source>
</reference>
<evidence type="ECO:0000259" key="8">
    <source>
        <dbReference type="Pfam" id="PF14322"/>
    </source>
</evidence>
<dbReference type="CDD" id="cd08977">
    <property type="entry name" value="SusD"/>
    <property type="match status" value="1"/>
</dbReference>
<evidence type="ECO:0000256" key="2">
    <source>
        <dbReference type="ARBA" id="ARBA00006275"/>
    </source>
</evidence>
<protein>
    <submittedName>
        <fullName evidence="9">RagB/SusD domain protein</fullName>
    </submittedName>
</protein>
<dbReference type="AlphaFoldDB" id="A0A174J053"/>
<evidence type="ECO:0000256" key="1">
    <source>
        <dbReference type="ARBA" id="ARBA00004442"/>
    </source>
</evidence>
<dbReference type="InterPro" id="IPR033985">
    <property type="entry name" value="SusD-like_N"/>
</dbReference>
<comment type="subcellular location">
    <subcellularLocation>
        <location evidence="1">Cell outer membrane</location>
    </subcellularLocation>
</comment>
<accession>A0A174J053</accession>
<name>A0A174J053_9BACE</name>
<dbReference type="InterPro" id="IPR012944">
    <property type="entry name" value="SusD_RagB_dom"/>
</dbReference>
<dbReference type="Pfam" id="PF07980">
    <property type="entry name" value="SusD_RagB"/>
    <property type="match status" value="1"/>
</dbReference>
<dbReference type="Pfam" id="PF14322">
    <property type="entry name" value="SusD-like_3"/>
    <property type="match status" value="1"/>
</dbReference>
<dbReference type="Proteomes" id="UP000095657">
    <property type="component" value="Unassembled WGS sequence"/>
</dbReference>
<evidence type="ECO:0000256" key="6">
    <source>
        <dbReference type="SAM" id="SignalP"/>
    </source>
</evidence>
<keyword evidence="4" id="KW-0472">Membrane</keyword>
<dbReference type="EMBL" id="CZAI01000002">
    <property type="protein sequence ID" value="CUO91646.1"/>
    <property type="molecule type" value="Genomic_DNA"/>
</dbReference>
<sequence length="528" mass="60152">MKKIIYIISLFVSSVLYTSCDALDLTPEDYFGSGNYWNNEAQVDGYMTGMHSQLRSYYDMFYVLGEVRGGTQRVGTSSENTSLNYANLRSNVIDQDRPGISNWYGLYSPIMQVNHFIQQVENECSFLDDTNRKHYLAQAYGLRALYYFMLYKTYGGVPIVTEVELLNGKVTADKFYVERATAEATLEFIKGDIQKSENNYADITVTNSYDKTIWSKAATLMLKAEIYMWAAKVTITGHTATGTTDLKVAQAALNQIIGKFELLSDFENVFSTSNRNNKEIIFTLHFADGEATNWAGQFLYQDAVFIGQVYGRDSKRIETDTLNLKGTGGVFRHEYTYDFWSAYDEKDTRRDVTFLEYYTQEDKDPASFGCVMKKGIGSINSNNNRIYDTDIIIYRYADALLMMAEVANGLGESCSTYVNDVRKRAYGDDYAGHEYADGSFEANELAILHERDKEFVWEGKRWFDVVRMQDASHNSLVFSAAANYPSTSPLISTSEKHKLLWPLDISTMNINPLLEQTPGYDTYKKQPE</sequence>
<evidence type="ECO:0000256" key="4">
    <source>
        <dbReference type="ARBA" id="ARBA00023136"/>
    </source>
</evidence>
<evidence type="ECO:0000259" key="7">
    <source>
        <dbReference type="Pfam" id="PF07980"/>
    </source>
</evidence>
<dbReference type="Gene3D" id="1.25.40.390">
    <property type="match status" value="1"/>
</dbReference>
<feature type="chain" id="PRO_5030023442" evidence="6">
    <location>
        <begin position="23"/>
        <end position="528"/>
    </location>
</feature>
<organism evidence="9 10">
    <name type="scientific">Bacteroides caccae</name>
    <dbReference type="NCBI Taxonomy" id="47678"/>
    <lineage>
        <taxon>Bacteria</taxon>
        <taxon>Pseudomonadati</taxon>
        <taxon>Bacteroidota</taxon>
        <taxon>Bacteroidia</taxon>
        <taxon>Bacteroidales</taxon>
        <taxon>Bacteroidaceae</taxon>
        <taxon>Bacteroides</taxon>
    </lineage>
</organism>
<evidence type="ECO:0000313" key="9">
    <source>
        <dbReference type="EMBL" id="CUO91646.1"/>
    </source>
</evidence>
<dbReference type="GO" id="GO:0009279">
    <property type="term" value="C:cell outer membrane"/>
    <property type="evidence" value="ECO:0007669"/>
    <property type="project" value="UniProtKB-SubCell"/>
</dbReference>
<proteinExistence type="inferred from homology"/>
<keyword evidence="5" id="KW-0998">Cell outer membrane</keyword>
<evidence type="ECO:0000256" key="5">
    <source>
        <dbReference type="ARBA" id="ARBA00023237"/>
    </source>
</evidence>
<dbReference type="RefSeq" id="WP_055170455.1">
    <property type="nucleotide sequence ID" value="NZ_CP081920.1"/>
</dbReference>
<evidence type="ECO:0000256" key="3">
    <source>
        <dbReference type="ARBA" id="ARBA00022729"/>
    </source>
</evidence>
<gene>
    <name evidence="9" type="ORF">ERS852494_01086</name>
</gene>
<feature type="domain" description="RagB/SusD" evidence="7">
    <location>
        <begin position="355"/>
        <end position="520"/>
    </location>
</feature>
<feature type="signal peptide" evidence="6">
    <location>
        <begin position="1"/>
        <end position="22"/>
    </location>
</feature>
<dbReference type="STRING" id="47678.ERS852494_01086"/>
<keyword evidence="3 6" id="KW-0732">Signal</keyword>
<dbReference type="InterPro" id="IPR011990">
    <property type="entry name" value="TPR-like_helical_dom_sf"/>
</dbReference>